<accession>A0ABR6W9M0</accession>
<dbReference type="EMBL" id="VFIA01000024">
    <property type="protein sequence ID" value="MBC3793269.1"/>
    <property type="molecule type" value="Genomic_DNA"/>
</dbReference>
<gene>
    <name evidence="1" type="ORF">FH603_3786</name>
</gene>
<proteinExistence type="predicted"/>
<evidence type="ECO:0000313" key="2">
    <source>
        <dbReference type="Proteomes" id="UP000700732"/>
    </source>
</evidence>
<dbReference type="Proteomes" id="UP000700732">
    <property type="component" value="Unassembled WGS sequence"/>
</dbReference>
<organism evidence="1 2">
    <name type="scientific">Spirosoma utsteinense</name>
    <dbReference type="NCBI Taxonomy" id="2585773"/>
    <lineage>
        <taxon>Bacteria</taxon>
        <taxon>Pseudomonadati</taxon>
        <taxon>Bacteroidota</taxon>
        <taxon>Cytophagia</taxon>
        <taxon>Cytophagales</taxon>
        <taxon>Cytophagaceae</taxon>
        <taxon>Spirosoma</taxon>
    </lineage>
</organism>
<keyword evidence="2" id="KW-1185">Reference proteome</keyword>
<comment type="caution">
    <text evidence="1">The sequence shown here is derived from an EMBL/GenBank/DDBJ whole genome shotgun (WGS) entry which is preliminary data.</text>
</comment>
<name>A0ABR6W9M0_9BACT</name>
<sequence length="31" mass="3332">MTAVANYPVLADIRGAKVDNKLHFSDKTAGK</sequence>
<evidence type="ECO:0000313" key="1">
    <source>
        <dbReference type="EMBL" id="MBC3793269.1"/>
    </source>
</evidence>
<protein>
    <submittedName>
        <fullName evidence="1">Uncharacterized protein</fullName>
    </submittedName>
</protein>
<reference evidence="1 2" key="1">
    <citation type="submission" date="2019-06" db="EMBL/GenBank/DDBJ databases">
        <title>Spirosoma utsteinense sp. nov. isolated from Antarctic ice-free soils.</title>
        <authorList>
            <person name="Tahon G."/>
        </authorList>
    </citation>
    <scope>NUCLEOTIDE SEQUENCE [LARGE SCALE GENOMIC DNA]</scope>
    <source>
        <strain evidence="1 2">LMG 31447</strain>
    </source>
</reference>